<evidence type="ECO:0000313" key="1">
    <source>
        <dbReference type="EMBL" id="PQJ96065.1"/>
    </source>
</evidence>
<name>A0A2S7XQT1_9GAMM</name>
<dbReference type="Proteomes" id="UP000239936">
    <property type="component" value="Unassembled WGS sequence"/>
</dbReference>
<dbReference type="AlphaFoldDB" id="A0A2S7XQT1"/>
<sequence>MNWLLAAGGNSVVIVAVFKKIIIYRQNFSIIGFGLDAEHDQSAIAVSRHSLFFQGDDAHHHR</sequence>
<comment type="caution">
    <text evidence="1">The sequence shown here is derived from an EMBL/GenBank/DDBJ whole genome shotgun (WGS) entry which is preliminary data.</text>
</comment>
<reference evidence="1 2" key="1">
    <citation type="submission" date="2018-01" db="EMBL/GenBank/DDBJ databases">
        <title>The complete genome sequence of Chromatium okenii LaCa, a purple sulfur bacterium with a turbulent life.</title>
        <authorList>
            <person name="Luedin S.M."/>
            <person name="Liechti N."/>
            <person name="Storelli N."/>
            <person name="Danza F."/>
            <person name="Wittwer M."/>
            <person name="Pothier J.F."/>
            <person name="Tonolla M.A."/>
        </authorList>
    </citation>
    <scope>NUCLEOTIDE SEQUENCE [LARGE SCALE GENOMIC DNA]</scope>
    <source>
        <strain evidence="1 2">LaCa</strain>
    </source>
</reference>
<accession>A0A2S7XQT1</accession>
<organism evidence="1 2">
    <name type="scientific">Chromatium okenii</name>
    <dbReference type="NCBI Taxonomy" id="61644"/>
    <lineage>
        <taxon>Bacteria</taxon>
        <taxon>Pseudomonadati</taxon>
        <taxon>Pseudomonadota</taxon>
        <taxon>Gammaproteobacteria</taxon>
        <taxon>Chromatiales</taxon>
        <taxon>Chromatiaceae</taxon>
        <taxon>Chromatium</taxon>
    </lineage>
</organism>
<gene>
    <name evidence="1" type="ORF">CXB77_09550</name>
</gene>
<evidence type="ECO:0000313" key="2">
    <source>
        <dbReference type="Proteomes" id="UP000239936"/>
    </source>
</evidence>
<dbReference type="EMBL" id="PPGH01000035">
    <property type="protein sequence ID" value="PQJ96065.1"/>
    <property type="molecule type" value="Genomic_DNA"/>
</dbReference>
<protein>
    <submittedName>
        <fullName evidence="1">Uncharacterized protein</fullName>
    </submittedName>
</protein>
<keyword evidence="2" id="KW-1185">Reference proteome</keyword>
<proteinExistence type="predicted"/>